<dbReference type="InterPro" id="IPR046348">
    <property type="entry name" value="SIS_dom_sf"/>
</dbReference>
<gene>
    <name evidence="2" type="ORF">SAE01_02650</name>
</gene>
<accession>A0A512B733</accession>
<dbReference type="Proteomes" id="UP000321513">
    <property type="component" value="Unassembled WGS sequence"/>
</dbReference>
<dbReference type="InterPro" id="IPR035461">
    <property type="entry name" value="GmhA/DiaA"/>
</dbReference>
<dbReference type="RefSeq" id="WP_147201727.1">
    <property type="nucleotide sequence ID" value="NZ_BJYT01000001.1"/>
</dbReference>
<reference evidence="2 3" key="1">
    <citation type="submission" date="2019-07" db="EMBL/GenBank/DDBJ databases">
        <title>Whole genome shotgun sequence of Segetibacter aerophilus NBRC 106135.</title>
        <authorList>
            <person name="Hosoyama A."/>
            <person name="Uohara A."/>
            <person name="Ohji S."/>
            <person name="Ichikawa N."/>
        </authorList>
    </citation>
    <scope>NUCLEOTIDE SEQUENCE [LARGE SCALE GENOMIC DNA]</scope>
    <source>
        <strain evidence="2 3">NBRC 106135</strain>
    </source>
</reference>
<dbReference type="GO" id="GO:1901135">
    <property type="term" value="P:carbohydrate derivative metabolic process"/>
    <property type="evidence" value="ECO:0007669"/>
    <property type="project" value="InterPro"/>
</dbReference>
<feature type="domain" description="SIS" evidence="1">
    <location>
        <begin position="27"/>
        <end position="187"/>
    </location>
</feature>
<protein>
    <submittedName>
        <fullName evidence="2">Phosphoheptose isomerase</fullName>
    </submittedName>
</protein>
<dbReference type="OrthoDB" id="9781311at2"/>
<evidence type="ECO:0000313" key="3">
    <source>
        <dbReference type="Proteomes" id="UP000321513"/>
    </source>
</evidence>
<dbReference type="GO" id="GO:0016853">
    <property type="term" value="F:isomerase activity"/>
    <property type="evidence" value="ECO:0007669"/>
    <property type="project" value="UniProtKB-KW"/>
</dbReference>
<evidence type="ECO:0000259" key="1">
    <source>
        <dbReference type="PROSITE" id="PS51464"/>
    </source>
</evidence>
<dbReference type="InterPro" id="IPR050099">
    <property type="entry name" value="SIS_GmhA/DiaA_subfam"/>
</dbReference>
<dbReference type="AlphaFoldDB" id="A0A512B733"/>
<sequence length="192" mass="21826">MKDFVQNYINDHKHALESIPVEEVDKIISTFQRALREDRQIFVFGNGGSAANASHFITDLGKGASDFTYRRFRCLSINDNVSWITAIGNDYSYDDVFLRQLQNYARPGDIVFTMSVSGNSPNLVKAVEWCKQNQVYSIALVGAKRGKLAELADHSVTIDSVHYGRVEDCHMHICHMICYAFIEEKELQVEPK</sequence>
<dbReference type="SUPFAM" id="SSF53697">
    <property type="entry name" value="SIS domain"/>
    <property type="match status" value="1"/>
</dbReference>
<dbReference type="InterPro" id="IPR001347">
    <property type="entry name" value="SIS_dom"/>
</dbReference>
<dbReference type="CDD" id="cd05006">
    <property type="entry name" value="SIS_GmhA"/>
    <property type="match status" value="1"/>
</dbReference>
<dbReference type="Pfam" id="PF13580">
    <property type="entry name" value="SIS_2"/>
    <property type="match status" value="1"/>
</dbReference>
<dbReference type="PANTHER" id="PTHR30390:SF8">
    <property type="entry name" value="SUGAR ISOMERASE (SIS)"/>
    <property type="match status" value="1"/>
</dbReference>
<name>A0A512B733_9BACT</name>
<keyword evidence="2" id="KW-0413">Isomerase</keyword>
<proteinExistence type="predicted"/>
<dbReference type="PROSITE" id="PS51464">
    <property type="entry name" value="SIS"/>
    <property type="match status" value="1"/>
</dbReference>
<keyword evidence="3" id="KW-1185">Reference proteome</keyword>
<dbReference type="PANTHER" id="PTHR30390">
    <property type="entry name" value="SEDOHEPTULOSE 7-PHOSPHATE ISOMERASE / DNAA INITIATOR-ASSOCIATING FACTOR FOR REPLICATION INITIATION"/>
    <property type="match status" value="1"/>
</dbReference>
<evidence type="ECO:0000313" key="2">
    <source>
        <dbReference type="EMBL" id="GEO07769.1"/>
    </source>
</evidence>
<comment type="caution">
    <text evidence="2">The sequence shown here is derived from an EMBL/GenBank/DDBJ whole genome shotgun (WGS) entry which is preliminary data.</text>
</comment>
<dbReference type="GO" id="GO:0097367">
    <property type="term" value="F:carbohydrate derivative binding"/>
    <property type="evidence" value="ECO:0007669"/>
    <property type="project" value="InterPro"/>
</dbReference>
<dbReference type="EMBL" id="BJYT01000001">
    <property type="protein sequence ID" value="GEO07769.1"/>
    <property type="molecule type" value="Genomic_DNA"/>
</dbReference>
<organism evidence="2 3">
    <name type="scientific">Segetibacter aerophilus</name>
    <dbReference type="NCBI Taxonomy" id="670293"/>
    <lineage>
        <taxon>Bacteria</taxon>
        <taxon>Pseudomonadati</taxon>
        <taxon>Bacteroidota</taxon>
        <taxon>Chitinophagia</taxon>
        <taxon>Chitinophagales</taxon>
        <taxon>Chitinophagaceae</taxon>
        <taxon>Segetibacter</taxon>
    </lineage>
</organism>
<dbReference type="Gene3D" id="3.40.50.10490">
    <property type="entry name" value="Glucose-6-phosphate isomerase like protein, domain 1"/>
    <property type="match status" value="1"/>
</dbReference>